<name>A0A3G9JI88_9FIRM</name>
<dbReference type="Gene3D" id="3.30.1240.10">
    <property type="match status" value="1"/>
</dbReference>
<dbReference type="Pfam" id="PF08282">
    <property type="entry name" value="Hydrolase_3"/>
    <property type="match status" value="1"/>
</dbReference>
<dbReference type="SFLD" id="SFLDG01144">
    <property type="entry name" value="C2.B.4:_PGP_Like"/>
    <property type="match status" value="1"/>
</dbReference>
<dbReference type="InterPro" id="IPR036412">
    <property type="entry name" value="HAD-like_sf"/>
</dbReference>
<sequence>MMNENIKVIVLDIDGTLFDDEKKITPKTKAVLQKAQENGLTVVLASGRPASGLWYIADELEMEKHHGLLCCFNGSQVVDCTTTEELFNSPMSIDMGKRVLNHMKSFDVNPMVYKDAYLYVNDAYAYKVKYESRLGRLKVCEVDDLESYLTWRPNKILTSGDPAYLQENYQLMMAPFKDELNCMFTADFYFEFTAKGIDKARALSIALEKLGYSGDNCIAFGDAQNDLSMIRFAKIGVAMGNATDEVKEAADEITLDNNHDGIAEALIKHIPELEVA</sequence>
<accession>A0A3G9JI88</accession>
<dbReference type="PANTHER" id="PTHR10000:SF8">
    <property type="entry name" value="HAD SUPERFAMILY HYDROLASE-LIKE, TYPE 3"/>
    <property type="match status" value="1"/>
</dbReference>
<dbReference type="NCBIfam" id="TIGR00099">
    <property type="entry name" value="Cof-subfamily"/>
    <property type="match status" value="1"/>
</dbReference>
<dbReference type="AlphaFoldDB" id="A0A3G9JI88"/>
<dbReference type="Gene3D" id="3.40.50.1000">
    <property type="entry name" value="HAD superfamily/HAD-like"/>
    <property type="match status" value="1"/>
</dbReference>
<protein>
    <submittedName>
        <fullName evidence="1">Haloacid dehalogenase</fullName>
    </submittedName>
</protein>
<evidence type="ECO:0000313" key="1">
    <source>
        <dbReference type="EMBL" id="BBH25641.1"/>
    </source>
</evidence>
<dbReference type="GO" id="GO:0016791">
    <property type="term" value="F:phosphatase activity"/>
    <property type="evidence" value="ECO:0007669"/>
    <property type="project" value="TreeGrafter"/>
</dbReference>
<dbReference type="NCBIfam" id="TIGR01484">
    <property type="entry name" value="HAD-SF-IIB"/>
    <property type="match status" value="1"/>
</dbReference>
<evidence type="ECO:0000313" key="2">
    <source>
        <dbReference type="Proteomes" id="UP000268059"/>
    </source>
</evidence>
<dbReference type="InterPro" id="IPR023214">
    <property type="entry name" value="HAD_sf"/>
</dbReference>
<organism evidence="1 2">
    <name type="scientific">Intestinibaculum porci</name>
    <dbReference type="NCBI Taxonomy" id="2487118"/>
    <lineage>
        <taxon>Bacteria</taxon>
        <taxon>Bacillati</taxon>
        <taxon>Bacillota</taxon>
        <taxon>Erysipelotrichia</taxon>
        <taxon>Erysipelotrichales</taxon>
        <taxon>Erysipelotrichaceae</taxon>
        <taxon>Intestinibaculum</taxon>
    </lineage>
</organism>
<dbReference type="Proteomes" id="UP000268059">
    <property type="component" value="Chromosome"/>
</dbReference>
<dbReference type="EMBL" id="AP019309">
    <property type="protein sequence ID" value="BBH25641.1"/>
    <property type="molecule type" value="Genomic_DNA"/>
</dbReference>
<dbReference type="KEGG" id="ebm:SG0102_05750"/>
<dbReference type="GO" id="GO:0000287">
    <property type="term" value="F:magnesium ion binding"/>
    <property type="evidence" value="ECO:0007669"/>
    <property type="project" value="TreeGrafter"/>
</dbReference>
<proteinExistence type="predicted"/>
<dbReference type="SFLD" id="SFLDG01140">
    <property type="entry name" value="C2.B:_Phosphomannomutase_and_P"/>
    <property type="match status" value="1"/>
</dbReference>
<dbReference type="GO" id="GO:0005829">
    <property type="term" value="C:cytosol"/>
    <property type="evidence" value="ECO:0007669"/>
    <property type="project" value="TreeGrafter"/>
</dbReference>
<gene>
    <name evidence="1" type="ORF">SG0102_05750</name>
</gene>
<dbReference type="PANTHER" id="PTHR10000">
    <property type="entry name" value="PHOSPHOSERINE PHOSPHATASE"/>
    <property type="match status" value="1"/>
</dbReference>
<dbReference type="InterPro" id="IPR006379">
    <property type="entry name" value="HAD-SF_hydro_IIB"/>
</dbReference>
<dbReference type="CDD" id="cd07516">
    <property type="entry name" value="HAD_Pase"/>
    <property type="match status" value="1"/>
</dbReference>
<dbReference type="InParanoid" id="A0A3G9JI88"/>
<reference evidence="1 2" key="1">
    <citation type="submission" date="2018-11" db="EMBL/GenBank/DDBJ databases">
        <title>Novel Erysipelotrichaceae bacterium isolated from small intestine of a swine.</title>
        <authorList>
            <person name="Kim J.S."/>
            <person name="Choe H."/>
            <person name="Lee Y.R."/>
            <person name="Kim K.M."/>
            <person name="Park D.S."/>
        </authorList>
    </citation>
    <scope>NUCLEOTIDE SEQUENCE [LARGE SCALE GENOMIC DNA]</scope>
    <source>
        <strain evidence="1 2">SG0102</strain>
    </source>
</reference>
<dbReference type="PROSITE" id="PS01229">
    <property type="entry name" value="COF_2"/>
    <property type="match status" value="1"/>
</dbReference>
<dbReference type="InterPro" id="IPR000150">
    <property type="entry name" value="Cof"/>
</dbReference>
<keyword evidence="2" id="KW-1185">Reference proteome</keyword>
<dbReference type="SFLD" id="SFLDS00003">
    <property type="entry name" value="Haloacid_Dehalogenase"/>
    <property type="match status" value="1"/>
</dbReference>
<dbReference type="SUPFAM" id="SSF56784">
    <property type="entry name" value="HAD-like"/>
    <property type="match status" value="1"/>
</dbReference>